<reference evidence="5 6" key="1">
    <citation type="submission" date="2018-07" db="EMBL/GenBank/DDBJ databases">
        <title>Draft genome of the type strain Streptomyces armeniacus ATCC 15676.</title>
        <authorList>
            <person name="Labana P."/>
            <person name="Gosse J.T."/>
            <person name="Boddy C.N."/>
        </authorList>
    </citation>
    <scope>NUCLEOTIDE SEQUENCE [LARGE SCALE GENOMIC DNA]</scope>
    <source>
        <strain evidence="5 6">ATCC 15676</strain>
    </source>
</reference>
<dbReference type="InterPro" id="IPR044083">
    <property type="entry name" value="RamA-like"/>
</dbReference>
<comment type="similarity">
    <text evidence="1">Belongs to the carbon-nitrogen hydrolase superfamily. NIT1/NIT2 family.</text>
</comment>
<evidence type="ECO:0000256" key="3">
    <source>
        <dbReference type="SAM" id="MobiDB-lite"/>
    </source>
</evidence>
<dbReference type="AlphaFoldDB" id="A0A345XNX6"/>
<proteinExistence type="inferred from homology"/>
<dbReference type="Pfam" id="PF00795">
    <property type="entry name" value="CN_hydrolase"/>
    <property type="match status" value="1"/>
</dbReference>
<keyword evidence="2 5" id="KW-0378">Hydrolase</keyword>
<keyword evidence="6" id="KW-1185">Reference proteome</keyword>
<dbReference type="InterPro" id="IPR003010">
    <property type="entry name" value="C-N_Hydrolase"/>
</dbReference>
<dbReference type="Proteomes" id="UP000254425">
    <property type="component" value="Chromosome"/>
</dbReference>
<dbReference type="GO" id="GO:0033388">
    <property type="term" value="P:putrescine biosynthetic process from arginine"/>
    <property type="evidence" value="ECO:0007669"/>
    <property type="project" value="TreeGrafter"/>
</dbReference>
<evidence type="ECO:0000256" key="1">
    <source>
        <dbReference type="ARBA" id="ARBA00010613"/>
    </source>
</evidence>
<dbReference type="Gene3D" id="3.60.110.10">
    <property type="entry name" value="Carbon-nitrogen hydrolase"/>
    <property type="match status" value="1"/>
</dbReference>
<dbReference type="InterPro" id="IPR001110">
    <property type="entry name" value="UPF0012_CS"/>
</dbReference>
<dbReference type="SUPFAM" id="SSF56317">
    <property type="entry name" value="Carbon-nitrogen hydrolase"/>
    <property type="match status" value="1"/>
</dbReference>
<dbReference type="PROSITE" id="PS01227">
    <property type="entry name" value="UPF0012"/>
    <property type="match status" value="1"/>
</dbReference>
<dbReference type="EMBL" id="CP031320">
    <property type="protein sequence ID" value="AXK33342.1"/>
    <property type="molecule type" value="Genomic_DNA"/>
</dbReference>
<dbReference type="PANTHER" id="PTHR43674">
    <property type="entry name" value="NITRILASE C965.09-RELATED"/>
    <property type="match status" value="1"/>
</dbReference>
<feature type="domain" description="CN hydrolase" evidence="4">
    <location>
        <begin position="4"/>
        <end position="241"/>
    </location>
</feature>
<gene>
    <name evidence="5" type="ORF">DVA86_12430</name>
</gene>
<evidence type="ECO:0000256" key="2">
    <source>
        <dbReference type="ARBA" id="ARBA00022801"/>
    </source>
</evidence>
<dbReference type="GO" id="GO:0050126">
    <property type="term" value="F:N-carbamoylputrescine amidase activity"/>
    <property type="evidence" value="ECO:0007669"/>
    <property type="project" value="TreeGrafter"/>
</dbReference>
<dbReference type="InterPro" id="IPR036526">
    <property type="entry name" value="C-N_Hydrolase_sf"/>
</dbReference>
<dbReference type="PANTHER" id="PTHR43674:SF2">
    <property type="entry name" value="BETA-UREIDOPROPIONASE"/>
    <property type="match status" value="1"/>
</dbReference>
<accession>A0A345XNX6</accession>
<protein>
    <submittedName>
        <fullName evidence="5">Carbon-nitrogen hydrolase</fullName>
    </submittedName>
</protein>
<name>A0A345XNX6_9ACTN</name>
<feature type="region of interest" description="Disordered" evidence="3">
    <location>
        <begin position="248"/>
        <end position="285"/>
    </location>
</feature>
<organism evidence="5 6">
    <name type="scientific">Streptomyces armeniacus</name>
    <dbReference type="NCBI Taxonomy" id="83291"/>
    <lineage>
        <taxon>Bacteria</taxon>
        <taxon>Bacillati</taxon>
        <taxon>Actinomycetota</taxon>
        <taxon>Actinomycetes</taxon>
        <taxon>Kitasatosporales</taxon>
        <taxon>Streptomycetaceae</taxon>
        <taxon>Streptomyces</taxon>
    </lineage>
</organism>
<dbReference type="InterPro" id="IPR050345">
    <property type="entry name" value="Aliph_Amidase/BUP"/>
</dbReference>
<dbReference type="PROSITE" id="PS50263">
    <property type="entry name" value="CN_HYDROLASE"/>
    <property type="match status" value="1"/>
</dbReference>
<evidence type="ECO:0000313" key="5">
    <source>
        <dbReference type="EMBL" id="AXK33342.1"/>
    </source>
</evidence>
<dbReference type="CDD" id="cd07576">
    <property type="entry name" value="R-amidase_like"/>
    <property type="match status" value="1"/>
</dbReference>
<dbReference type="RefSeq" id="WP_208878129.1">
    <property type="nucleotide sequence ID" value="NZ_CP031320.1"/>
</dbReference>
<dbReference type="KEGG" id="sarm:DVA86_12430"/>
<evidence type="ECO:0000313" key="6">
    <source>
        <dbReference type="Proteomes" id="UP000254425"/>
    </source>
</evidence>
<evidence type="ECO:0000259" key="4">
    <source>
        <dbReference type="PROSITE" id="PS50263"/>
    </source>
</evidence>
<sequence length="285" mass="30243">MPPLRTALSQGPAGVPGSAEAGLDALDRAARRAAAAGARLLVTPELSLTGYALGDRLPERAEAADGPSAHAVARIAAAHGVAIAYGYPERADGLLYNSARLIAPDGAPLANYRKTHLYGGYETEHFTPGAELVVQARLDGIRVGLLICYDVEFPEAVRAHALAGTDLLLVPTALMRPYENVARTVVPARAWESQLYIAYANRCGREGEFTFTGLSCLAAPDGTVRARAGTGDDLITADADPARLAASRAENPYLADRRPELYSTLHAHPHPHPEPHAPLQGEPRR</sequence>